<dbReference type="GeneID" id="93712321"/>
<dbReference type="InterPro" id="IPR004305">
    <property type="entry name" value="Thiaminase-2/PQQC"/>
</dbReference>
<accession>A0A1I6BKA7</accession>
<evidence type="ECO:0000256" key="3">
    <source>
        <dbReference type="ARBA" id="ARBA00010264"/>
    </source>
</evidence>
<comment type="catalytic activity">
    <reaction evidence="8 9">
        <text>thiamine + H2O = 5-(2-hydroxyethyl)-4-methylthiazole + 4-amino-5-hydroxymethyl-2-methylpyrimidine + H(+)</text>
        <dbReference type="Rhea" id="RHEA:17509"/>
        <dbReference type="ChEBI" id="CHEBI:15377"/>
        <dbReference type="ChEBI" id="CHEBI:15378"/>
        <dbReference type="ChEBI" id="CHEBI:16892"/>
        <dbReference type="ChEBI" id="CHEBI:17957"/>
        <dbReference type="ChEBI" id="CHEBI:18385"/>
        <dbReference type="EC" id="3.5.99.2"/>
    </reaction>
</comment>
<evidence type="ECO:0000256" key="2">
    <source>
        <dbReference type="ARBA" id="ARBA00004948"/>
    </source>
</evidence>
<evidence type="ECO:0000256" key="9">
    <source>
        <dbReference type="RuleBase" id="RU363093"/>
    </source>
</evidence>
<comment type="function">
    <text evidence="9">Catalyzes an amino-pyrimidine hydrolysis reaction at the C5' of the pyrimidine moiety of thiamine compounds, a reaction that is part of a thiamine salvage pathway.</text>
</comment>
<comment type="similarity">
    <text evidence="3 9">Belongs to the TenA family.</text>
</comment>
<comment type="caution">
    <text evidence="11">The sequence shown here is derived from an EMBL/GenBank/DDBJ whole genome shotgun (WGS) entry which is preliminary data.</text>
</comment>
<evidence type="ECO:0000259" key="10">
    <source>
        <dbReference type="Pfam" id="PF03070"/>
    </source>
</evidence>
<evidence type="ECO:0000256" key="8">
    <source>
        <dbReference type="ARBA" id="ARBA00048337"/>
    </source>
</evidence>
<sequence>MSFSQELRRVAAPVYEAIFNHPFVKGIGEGNVPKDALIHYVCQDFEYLTSFCRVYGVAISRCENREQMELFNEQINFVLHSEVHPHHNFCDVAGVKYEDLQAKPLAPGAHHYINHMTTVAQTGSLGEIIAVLLPCPWTYLEIGQKLIEKHNPTEDHPFYEWIMFYGKKEMDTVTHKLCALLDQWAEGASEREKEKMKDHFIKSCELEYLFWDMAYQKQQWPSEMSPVEA</sequence>
<feature type="domain" description="Thiaminase-2/PQQC" evidence="10">
    <location>
        <begin position="12"/>
        <end position="216"/>
    </location>
</feature>
<evidence type="ECO:0000256" key="4">
    <source>
        <dbReference type="ARBA" id="ARBA00011881"/>
    </source>
</evidence>
<evidence type="ECO:0000256" key="5">
    <source>
        <dbReference type="ARBA" id="ARBA00012684"/>
    </source>
</evidence>
<evidence type="ECO:0000313" key="11">
    <source>
        <dbReference type="EMBL" id="SFQ81237.1"/>
    </source>
</evidence>
<dbReference type="Proteomes" id="UP000182762">
    <property type="component" value="Unassembled WGS sequence"/>
</dbReference>
<dbReference type="InterPro" id="IPR050967">
    <property type="entry name" value="Thiamine_Salvage_TenA"/>
</dbReference>
<evidence type="ECO:0000313" key="12">
    <source>
        <dbReference type="Proteomes" id="UP000182762"/>
    </source>
</evidence>
<dbReference type="RefSeq" id="WP_061805958.1">
    <property type="nucleotide sequence ID" value="NZ_FOXX01000010.1"/>
</dbReference>
<dbReference type="EMBL" id="FOXX01000010">
    <property type="protein sequence ID" value="SFQ81237.1"/>
    <property type="molecule type" value="Genomic_DNA"/>
</dbReference>
<dbReference type="PANTHER" id="PTHR43198">
    <property type="entry name" value="BIFUNCTIONAL TH2 PROTEIN"/>
    <property type="match status" value="1"/>
</dbReference>
<dbReference type="PANTHER" id="PTHR43198:SF2">
    <property type="entry name" value="SI:CH1073-67J19.1-RELATED"/>
    <property type="match status" value="1"/>
</dbReference>
<comment type="catalytic activity">
    <reaction evidence="1 9">
        <text>4-amino-5-aminomethyl-2-methylpyrimidine + H2O = 4-amino-5-hydroxymethyl-2-methylpyrimidine + NH4(+)</text>
        <dbReference type="Rhea" id="RHEA:31799"/>
        <dbReference type="ChEBI" id="CHEBI:15377"/>
        <dbReference type="ChEBI" id="CHEBI:16892"/>
        <dbReference type="ChEBI" id="CHEBI:28938"/>
        <dbReference type="ChEBI" id="CHEBI:63416"/>
        <dbReference type="EC" id="3.5.99.2"/>
    </reaction>
</comment>
<dbReference type="InterPro" id="IPR027574">
    <property type="entry name" value="Thiaminase_II"/>
</dbReference>
<reference evidence="11 12" key="1">
    <citation type="submission" date="2016-10" db="EMBL/GenBank/DDBJ databases">
        <authorList>
            <person name="Varghese N."/>
            <person name="Submissions S."/>
        </authorList>
    </citation>
    <scope>NUCLEOTIDE SEQUENCE [LARGE SCALE GENOMIC DNA]</scope>
    <source>
        <strain evidence="11 12">DSM 13796</strain>
    </source>
</reference>
<name>A0A1I6BKA7_9BACI</name>
<evidence type="ECO:0000256" key="6">
    <source>
        <dbReference type="ARBA" id="ARBA00013647"/>
    </source>
</evidence>
<gene>
    <name evidence="11" type="ORF">SAMN02745910_03738</name>
</gene>
<dbReference type="CDD" id="cd19360">
    <property type="entry name" value="TenA_C_SaTenA-like"/>
    <property type="match status" value="1"/>
</dbReference>
<dbReference type="Pfam" id="PF03070">
    <property type="entry name" value="TENA_THI-4"/>
    <property type="match status" value="1"/>
</dbReference>
<dbReference type="NCBIfam" id="TIGR04306">
    <property type="entry name" value="salvage_TenA"/>
    <property type="match status" value="1"/>
</dbReference>
<dbReference type="InterPro" id="IPR016084">
    <property type="entry name" value="Haem_Oase-like_multi-hlx"/>
</dbReference>
<keyword evidence="12" id="KW-1185">Reference proteome</keyword>
<comment type="subunit">
    <text evidence="4">Homotetramer.</text>
</comment>
<evidence type="ECO:0000256" key="1">
    <source>
        <dbReference type="ARBA" id="ARBA00001881"/>
    </source>
</evidence>
<keyword evidence="7 9" id="KW-0784">Thiamine biosynthesis</keyword>
<comment type="pathway">
    <text evidence="2 9">Cofactor biosynthesis; thiamine diphosphate biosynthesis.</text>
</comment>
<organism evidence="11 12">
    <name type="scientific">Priestia endophytica DSM 13796</name>
    <dbReference type="NCBI Taxonomy" id="1121089"/>
    <lineage>
        <taxon>Bacteria</taxon>
        <taxon>Bacillati</taxon>
        <taxon>Bacillota</taxon>
        <taxon>Bacilli</taxon>
        <taxon>Bacillales</taxon>
        <taxon>Bacillaceae</taxon>
        <taxon>Priestia</taxon>
    </lineage>
</organism>
<protein>
    <recommendedName>
        <fullName evidence="6 9">Aminopyrimidine aminohydrolase</fullName>
        <ecNumber evidence="5 9">3.5.99.2</ecNumber>
    </recommendedName>
</protein>
<proteinExistence type="inferred from homology"/>
<dbReference type="Gene3D" id="1.20.910.10">
    <property type="entry name" value="Heme oxygenase-like"/>
    <property type="match status" value="1"/>
</dbReference>
<evidence type="ECO:0000256" key="7">
    <source>
        <dbReference type="ARBA" id="ARBA00022977"/>
    </source>
</evidence>
<dbReference type="EC" id="3.5.99.2" evidence="5 9"/>
<keyword evidence="9" id="KW-0378">Hydrolase</keyword>
<dbReference type="SUPFAM" id="SSF48613">
    <property type="entry name" value="Heme oxygenase-like"/>
    <property type="match status" value="1"/>
</dbReference>